<evidence type="ECO:0000256" key="2">
    <source>
        <dbReference type="ARBA" id="ARBA00037999"/>
    </source>
</evidence>
<evidence type="ECO:0000256" key="4">
    <source>
        <dbReference type="PIRSR" id="PIRSR000390-2"/>
    </source>
</evidence>
<reference key="1">
    <citation type="submission" date="2010-11" db="EMBL/GenBank/DDBJ databases">
        <title>The complete genome of Leadbetterella byssophila DSM 17132.</title>
        <authorList>
            <consortium name="US DOE Joint Genome Institute (JGI-PGF)"/>
            <person name="Lucas S."/>
            <person name="Copeland A."/>
            <person name="Lapidus A."/>
            <person name="Glavina del Rio T."/>
            <person name="Dalin E."/>
            <person name="Tice H."/>
            <person name="Bruce D."/>
            <person name="Goodwin L."/>
            <person name="Pitluck S."/>
            <person name="Kyrpides N."/>
            <person name="Mavromatis K."/>
            <person name="Ivanova N."/>
            <person name="Teshima H."/>
            <person name="Brettin T."/>
            <person name="Detter J.C."/>
            <person name="Han C."/>
            <person name="Tapia R."/>
            <person name="Land M."/>
            <person name="Hauser L."/>
            <person name="Markowitz V."/>
            <person name="Cheng J.-F."/>
            <person name="Hugenholtz P."/>
            <person name="Woyke T."/>
            <person name="Wu D."/>
            <person name="Tindall B."/>
            <person name="Pomrenke H.G."/>
            <person name="Brambilla E."/>
            <person name="Klenk H.-P."/>
            <person name="Eisen J.A."/>
        </authorList>
    </citation>
    <scope>NUCLEOTIDE SEQUENCE [LARGE SCALE GENOMIC DNA]</scope>
    <source>
        <strain>DSM 17132</strain>
    </source>
</reference>
<gene>
    <name evidence="6" type="ordered locus">Lbys_0051</name>
</gene>
<name>E4RS31_LEAB4</name>
<proteinExistence type="inferred from homology"/>
<keyword evidence="6" id="KW-0032">Aminotransferase</keyword>
<protein>
    <submittedName>
        <fullName evidence="6">DegT/DnrJ/EryC1/StrS aminotransferase</fullName>
    </submittedName>
</protein>
<evidence type="ECO:0000313" key="6">
    <source>
        <dbReference type="EMBL" id="ADQ15847.1"/>
    </source>
</evidence>
<dbReference type="STRING" id="649349.Lbys_0051"/>
<keyword evidence="7" id="KW-1185">Reference proteome</keyword>
<dbReference type="SUPFAM" id="SSF53383">
    <property type="entry name" value="PLP-dependent transferases"/>
    <property type="match status" value="1"/>
</dbReference>
<evidence type="ECO:0000256" key="5">
    <source>
        <dbReference type="RuleBase" id="RU004508"/>
    </source>
</evidence>
<feature type="modified residue" description="N6-(pyridoxal phosphate)lysine" evidence="4">
    <location>
        <position position="183"/>
    </location>
</feature>
<dbReference type="KEGG" id="lby:Lbys_0051"/>
<evidence type="ECO:0000313" key="7">
    <source>
        <dbReference type="Proteomes" id="UP000007435"/>
    </source>
</evidence>
<dbReference type="PANTHER" id="PTHR30244:SF9">
    <property type="entry name" value="PROTEIN RV3402C"/>
    <property type="match status" value="1"/>
</dbReference>
<dbReference type="Gene3D" id="3.40.640.10">
    <property type="entry name" value="Type I PLP-dependent aspartate aminotransferase-like (Major domain)"/>
    <property type="match status" value="1"/>
</dbReference>
<comment type="similarity">
    <text evidence="2 5">Belongs to the DegT/DnrJ/EryC1 family.</text>
</comment>
<dbReference type="InterPro" id="IPR015421">
    <property type="entry name" value="PyrdxlP-dep_Trfase_major"/>
</dbReference>
<dbReference type="PANTHER" id="PTHR30244">
    <property type="entry name" value="TRANSAMINASE"/>
    <property type="match status" value="1"/>
</dbReference>
<dbReference type="HOGENOM" id="CLU_033332_1_0_10"/>
<organism evidence="6 7">
    <name type="scientific">Leadbetterella byssophila (strain DSM 17132 / JCM 16389 / KACC 11308 / NBRC 106382 / 4M15)</name>
    <dbReference type="NCBI Taxonomy" id="649349"/>
    <lineage>
        <taxon>Bacteria</taxon>
        <taxon>Pseudomonadati</taxon>
        <taxon>Bacteroidota</taxon>
        <taxon>Cytophagia</taxon>
        <taxon>Cytophagales</taxon>
        <taxon>Leadbetterellaceae</taxon>
        <taxon>Leadbetterella</taxon>
    </lineage>
</organism>
<dbReference type="InterPro" id="IPR000653">
    <property type="entry name" value="DegT/StrS_aminotransferase"/>
</dbReference>
<accession>E4RS31</accession>
<dbReference type="eggNOG" id="COG0399">
    <property type="taxonomic scope" value="Bacteria"/>
</dbReference>
<keyword evidence="1 4" id="KW-0663">Pyridoxal phosphate</keyword>
<evidence type="ECO:0000256" key="3">
    <source>
        <dbReference type="PIRSR" id="PIRSR000390-1"/>
    </source>
</evidence>
<dbReference type="GO" id="GO:0030170">
    <property type="term" value="F:pyridoxal phosphate binding"/>
    <property type="evidence" value="ECO:0007669"/>
    <property type="project" value="TreeGrafter"/>
</dbReference>
<feature type="active site" description="Proton acceptor" evidence="3">
    <location>
        <position position="183"/>
    </location>
</feature>
<keyword evidence="6" id="KW-0808">Transferase</keyword>
<dbReference type="RefSeq" id="WP_013406905.1">
    <property type="nucleotide sequence ID" value="NC_014655.1"/>
</dbReference>
<dbReference type="PIRSF" id="PIRSF000390">
    <property type="entry name" value="PLP_StrS"/>
    <property type="match status" value="1"/>
</dbReference>
<evidence type="ECO:0000256" key="1">
    <source>
        <dbReference type="ARBA" id="ARBA00022898"/>
    </source>
</evidence>
<dbReference type="OrthoDB" id="9810913at2"/>
<reference evidence="6 7" key="2">
    <citation type="journal article" date="2011" name="Stand. Genomic Sci.">
        <title>Complete genome sequence of Leadbetterella byssophila type strain (4M15).</title>
        <authorList>
            <person name="Abt B."/>
            <person name="Teshima H."/>
            <person name="Lucas S."/>
            <person name="Lapidus A."/>
            <person name="Del Rio T.G."/>
            <person name="Nolan M."/>
            <person name="Tice H."/>
            <person name="Cheng J.F."/>
            <person name="Pitluck S."/>
            <person name="Liolios K."/>
            <person name="Pagani I."/>
            <person name="Ivanova N."/>
            <person name="Mavromatis K."/>
            <person name="Pati A."/>
            <person name="Tapia R."/>
            <person name="Han C."/>
            <person name="Goodwin L."/>
            <person name="Chen A."/>
            <person name="Palaniappan K."/>
            <person name="Land M."/>
            <person name="Hauser L."/>
            <person name="Chang Y.J."/>
            <person name="Jeffries C.D."/>
            <person name="Rohde M."/>
            <person name="Goker M."/>
            <person name="Tindall B.J."/>
            <person name="Detter J.C."/>
            <person name="Woyke T."/>
            <person name="Bristow J."/>
            <person name="Eisen J.A."/>
            <person name="Markowitz V."/>
            <person name="Hugenholtz P."/>
            <person name="Klenk H.P."/>
            <person name="Kyrpides N.C."/>
        </authorList>
    </citation>
    <scope>NUCLEOTIDE SEQUENCE [LARGE SCALE GENOMIC DNA]</scope>
    <source>
        <strain evidence="7">DSM 17132 / JCM 16389 / KACC 11308 / NBRC 106382 / 4M15</strain>
    </source>
</reference>
<dbReference type="GO" id="GO:0000271">
    <property type="term" value="P:polysaccharide biosynthetic process"/>
    <property type="evidence" value="ECO:0007669"/>
    <property type="project" value="TreeGrafter"/>
</dbReference>
<dbReference type="Proteomes" id="UP000007435">
    <property type="component" value="Chromosome"/>
</dbReference>
<dbReference type="CDD" id="cd00616">
    <property type="entry name" value="AHBA_syn"/>
    <property type="match status" value="1"/>
</dbReference>
<dbReference type="InterPro" id="IPR015424">
    <property type="entry name" value="PyrdxlP-dep_Trfase"/>
</dbReference>
<dbReference type="GO" id="GO:0008483">
    <property type="term" value="F:transaminase activity"/>
    <property type="evidence" value="ECO:0007669"/>
    <property type="project" value="UniProtKB-KW"/>
</dbReference>
<dbReference type="AlphaFoldDB" id="E4RS31"/>
<dbReference type="Pfam" id="PF01041">
    <property type="entry name" value="DegT_DnrJ_EryC1"/>
    <property type="match status" value="1"/>
</dbReference>
<sequence length="360" mass="40705">MNRINVTKSFLPPKEEYEKMLERVWQSEWLTNNGPLLVELETTLQKKLDLPYFAITSNGTIAIQLAIKALNLSGEIITTPFSYCATTTSILWENLKPVFVDIREDDLNINADLVEAAITDKTSAILATHVYGNPCDVEKLESIGKKYGIKIIYDAAHAFGVEYKGKPLLSYGDMSTCSFHATKVFHTVEGGCVVCHDKELFERVKLMRSFGHVQDDYYLAGVNGKNSEFHAAMGLVNLGHLDSIIAGRKAIFGIYDQTLNWNKLYKPTEVATDLKYNYAYYPIVLEDEDTTLRVIKALQAENIYPRRYFYPTLNTLQYVPETYYCPVSESVSPRVISLPLYPDLDHGIVNKIAEIINAQL</sequence>
<dbReference type="EMBL" id="CP002305">
    <property type="protein sequence ID" value="ADQ15847.1"/>
    <property type="molecule type" value="Genomic_DNA"/>
</dbReference>